<dbReference type="AlphaFoldDB" id="A0A561W7E9"/>
<evidence type="ECO:0000313" key="1">
    <source>
        <dbReference type="EMBL" id="TWG19763.1"/>
    </source>
</evidence>
<keyword evidence="2" id="KW-1185">Reference proteome</keyword>
<reference evidence="1 2" key="1">
    <citation type="submission" date="2019-06" db="EMBL/GenBank/DDBJ databases">
        <title>Sequencing the genomes of 1000 actinobacteria strains.</title>
        <authorList>
            <person name="Klenk H.-P."/>
        </authorList>
    </citation>
    <scope>NUCLEOTIDE SEQUENCE [LARGE SCALE GENOMIC DNA]</scope>
    <source>
        <strain evidence="1 2">DSM 45885</strain>
    </source>
</reference>
<name>A0A561W7E9_9ACTN</name>
<gene>
    <name evidence="1" type="ORF">FHU34_115151</name>
</gene>
<evidence type="ECO:0000313" key="2">
    <source>
        <dbReference type="Proteomes" id="UP000317685"/>
    </source>
</evidence>
<comment type="caution">
    <text evidence="1">The sequence shown here is derived from an EMBL/GenBank/DDBJ whole genome shotgun (WGS) entry which is preliminary data.</text>
</comment>
<dbReference type="Proteomes" id="UP000317685">
    <property type="component" value="Unassembled WGS sequence"/>
</dbReference>
<organism evidence="1 2">
    <name type="scientific">Micromonospora taraxaci</name>
    <dbReference type="NCBI Taxonomy" id="1316803"/>
    <lineage>
        <taxon>Bacteria</taxon>
        <taxon>Bacillati</taxon>
        <taxon>Actinomycetota</taxon>
        <taxon>Actinomycetes</taxon>
        <taxon>Micromonosporales</taxon>
        <taxon>Micromonosporaceae</taxon>
        <taxon>Micromonospora</taxon>
    </lineage>
</organism>
<accession>A0A561W7E9</accession>
<proteinExistence type="predicted"/>
<dbReference type="EMBL" id="VIWZ01000001">
    <property type="protein sequence ID" value="TWG19763.1"/>
    <property type="molecule type" value="Genomic_DNA"/>
</dbReference>
<protein>
    <submittedName>
        <fullName evidence="1">Uncharacterized protein</fullName>
    </submittedName>
</protein>
<sequence>MPQWPFVFANVDSRWIPMCDRDDAFAFTTP</sequence>